<dbReference type="InterPro" id="IPR008254">
    <property type="entry name" value="Flavodoxin/NO_synth"/>
</dbReference>
<dbReference type="InterPro" id="IPR047964">
    <property type="entry name" value="EFR1-like"/>
</dbReference>
<evidence type="ECO:0000313" key="8">
    <source>
        <dbReference type="Proteomes" id="UP000809273"/>
    </source>
</evidence>
<dbReference type="Pfam" id="PF13237">
    <property type="entry name" value="Fer4_10"/>
    <property type="match status" value="1"/>
</dbReference>
<dbReference type="Gene3D" id="3.30.70.20">
    <property type="match status" value="1"/>
</dbReference>
<keyword evidence="2" id="KW-0479">Metal-binding</keyword>
<dbReference type="GO" id="GO:0046872">
    <property type="term" value="F:metal ion binding"/>
    <property type="evidence" value="ECO:0007669"/>
    <property type="project" value="UniProtKB-KW"/>
</dbReference>
<proteinExistence type="predicted"/>
<comment type="caution">
    <text evidence="7">The sequence shown here is derived from an EMBL/GenBank/DDBJ whole genome shotgun (WGS) entry which is preliminary data.</text>
</comment>
<gene>
    <name evidence="7" type="ORF">JW984_12040</name>
</gene>
<dbReference type="AlphaFoldDB" id="A0A9D8PQ33"/>
<sequence>MTKKKNDRRALVCWYSQTGHTKRYGKLIARVFKDSGVKTDALAIGEVDPAGAVRYDIVVAGTPVFYYDVPENVSNWAASIKDLNGASVASFATFGGDGGNQHNTAVELLRRLSKKGGVPVGAATFGNMSSYAPTWSLGNERRILKFSHLPNEATYESVREFAKQILKNVEDGVEIKARKKLDINELFKYLPMIWISKLITGTHTIDKNLCTECEICVKGCPVGAIDLSRFSVNTKRCIACLGCVNNCPAGAVVMTFMGKKVYGFKEFLKLNGIRIAEP</sequence>
<dbReference type="PANTHER" id="PTHR24960:SF79">
    <property type="entry name" value="PHOTOSYSTEM I IRON-SULFUR CENTER"/>
    <property type="match status" value="1"/>
</dbReference>
<dbReference type="EMBL" id="JAFGIX010000059">
    <property type="protein sequence ID" value="MBN1573918.1"/>
    <property type="molecule type" value="Genomic_DNA"/>
</dbReference>
<dbReference type="SUPFAM" id="SSF52218">
    <property type="entry name" value="Flavoproteins"/>
    <property type="match status" value="1"/>
</dbReference>
<reference evidence="7" key="1">
    <citation type="journal article" date="2021" name="Environ. Microbiol.">
        <title>Genomic characterization of three novel Desulfobacterota classes expand the metabolic and phylogenetic diversity of the phylum.</title>
        <authorList>
            <person name="Murphy C.L."/>
            <person name="Biggerstaff J."/>
            <person name="Eichhorn A."/>
            <person name="Ewing E."/>
            <person name="Shahan R."/>
            <person name="Soriano D."/>
            <person name="Stewart S."/>
            <person name="VanMol K."/>
            <person name="Walker R."/>
            <person name="Walters P."/>
            <person name="Elshahed M.S."/>
            <person name="Youssef N.H."/>
        </authorList>
    </citation>
    <scope>NUCLEOTIDE SEQUENCE</scope>
    <source>
        <strain evidence="7">Zod_Metabat.24</strain>
    </source>
</reference>
<dbReference type="InterPro" id="IPR029039">
    <property type="entry name" value="Flavoprotein-like_sf"/>
</dbReference>
<keyword evidence="3" id="KW-0408">Iron</keyword>
<dbReference type="Pfam" id="PF00258">
    <property type="entry name" value="Flavodoxin_1"/>
    <property type="match status" value="1"/>
</dbReference>
<dbReference type="NCBIfam" id="NF038196">
    <property type="entry name" value="ferrodoxin_EFR1"/>
    <property type="match status" value="1"/>
</dbReference>
<evidence type="ECO:0000256" key="3">
    <source>
        <dbReference type="ARBA" id="ARBA00023004"/>
    </source>
</evidence>
<evidence type="ECO:0000259" key="5">
    <source>
        <dbReference type="PROSITE" id="PS50902"/>
    </source>
</evidence>
<dbReference type="GO" id="GO:0010181">
    <property type="term" value="F:FMN binding"/>
    <property type="evidence" value="ECO:0007669"/>
    <property type="project" value="InterPro"/>
</dbReference>
<dbReference type="Proteomes" id="UP000809273">
    <property type="component" value="Unassembled WGS sequence"/>
</dbReference>
<name>A0A9D8PQ33_9DELT</name>
<feature type="domain" description="4Fe-4S ferredoxin-type" evidence="6">
    <location>
        <begin position="231"/>
        <end position="257"/>
    </location>
</feature>
<keyword evidence="4" id="KW-0411">Iron-sulfur</keyword>
<evidence type="ECO:0000259" key="6">
    <source>
        <dbReference type="PROSITE" id="PS51379"/>
    </source>
</evidence>
<dbReference type="Gene3D" id="3.40.50.360">
    <property type="match status" value="1"/>
</dbReference>
<dbReference type="InterPro" id="IPR017896">
    <property type="entry name" value="4Fe4S_Fe-S-bd"/>
</dbReference>
<dbReference type="PROSITE" id="PS50902">
    <property type="entry name" value="FLAVODOXIN_LIKE"/>
    <property type="match status" value="1"/>
</dbReference>
<reference evidence="7" key="2">
    <citation type="submission" date="2021-01" db="EMBL/GenBank/DDBJ databases">
        <authorList>
            <person name="Hahn C.R."/>
            <person name="Youssef N.H."/>
            <person name="Elshahed M."/>
        </authorList>
    </citation>
    <scope>NUCLEOTIDE SEQUENCE</scope>
    <source>
        <strain evidence="7">Zod_Metabat.24</strain>
    </source>
</reference>
<feature type="domain" description="4Fe-4S ferredoxin-type" evidence="6">
    <location>
        <begin position="201"/>
        <end position="230"/>
    </location>
</feature>
<evidence type="ECO:0000256" key="1">
    <source>
        <dbReference type="ARBA" id="ARBA00022485"/>
    </source>
</evidence>
<evidence type="ECO:0000313" key="7">
    <source>
        <dbReference type="EMBL" id="MBN1573918.1"/>
    </source>
</evidence>
<dbReference type="InterPro" id="IPR050157">
    <property type="entry name" value="PSI_iron-sulfur_center"/>
</dbReference>
<dbReference type="SUPFAM" id="SSF54862">
    <property type="entry name" value="4Fe-4S ferredoxins"/>
    <property type="match status" value="1"/>
</dbReference>
<keyword evidence="1" id="KW-0004">4Fe-4S</keyword>
<evidence type="ECO:0000256" key="2">
    <source>
        <dbReference type="ARBA" id="ARBA00022723"/>
    </source>
</evidence>
<dbReference type="PROSITE" id="PS00198">
    <property type="entry name" value="4FE4S_FER_1"/>
    <property type="match status" value="2"/>
</dbReference>
<accession>A0A9D8PQ33</accession>
<dbReference type="GO" id="GO:0051539">
    <property type="term" value="F:4 iron, 4 sulfur cluster binding"/>
    <property type="evidence" value="ECO:0007669"/>
    <property type="project" value="UniProtKB-KW"/>
</dbReference>
<dbReference type="PANTHER" id="PTHR24960">
    <property type="entry name" value="PHOTOSYSTEM I IRON-SULFUR CENTER-RELATED"/>
    <property type="match status" value="1"/>
</dbReference>
<protein>
    <submittedName>
        <fullName evidence="7">EFR1 family ferrodoxin</fullName>
    </submittedName>
</protein>
<organism evidence="7 8">
    <name type="scientific">Candidatus Zymogenus saltonus</name>
    <dbReference type="NCBI Taxonomy" id="2844893"/>
    <lineage>
        <taxon>Bacteria</taxon>
        <taxon>Deltaproteobacteria</taxon>
        <taxon>Candidatus Zymogenia</taxon>
        <taxon>Candidatus Zymogeniales</taxon>
        <taxon>Candidatus Zymogenaceae</taxon>
        <taxon>Candidatus Zymogenus</taxon>
    </lineage>
</organism>
<dbReference type="PROSITE" id="PS51379">
    <property type="entry name" value="4FE4S_FER_2"/>
    <property type="match status" value="2"/>
</dbReference>
<evidence type="ECO:0000256" key="4">
    <source>
        <dbReference type="ARBA" id="ARBA00023014"/>
    </source>
</evidence>
<dbReference type="InterPro" id="IPR017900">
    <property type="entry name" value="4Fe4S_Fe_S_CS"/>
</dbReference>
<feature type="domain" description="Flavodoxin-like" evidence="5">
    <location>
        <begin position="10"/>
        <end position="166"/>
    </location>
</feature>